<dbReference type="InterPro" id="IPR003439">
    <property type="entry name" value="ABC_transporter-like_ATP-bd"/>
</dbReference>
<dbReference type="GO" id="GO:0015697">
    <property type="term" value="P:quaternary ammonium group transport"/>
    <property type="evidence" value="ECO:0007669"/>
    <property type="project" value="UniProtKB-ARBA"/>
</dbReference>
<name>A0A511R3S0_9DEIN</name>
<gene>
    <name evidence="5" type="ORF">MHY01S_23810</name>
</gene>
<dbReference type="InterPro" id="IPR003593">
    <property type="entry name" value="AAA+_ATPase"/>
</dbReference>
<evidence type="ECO:0000313" key="6">
    <source>
        <dbReference type="Proteomes" id="UP000321197"/>
    </source>
</evidence>
<dbReference type="EMBL" id="BJXL01000084">
    <property type="protein sequence ID" value="GEM84215.1"/>
    <property type="molecule type" value="Genomic_DNA"/>
</dbReference>
<accession>A0A511R3S0</accession>
<dbReference type="GO" id="GO:0016887">
    <property type="term" value="F:ATP hydrolysis activity"/>
    <property type="evidence" value="ECO:0007669"/>
    <property type="project" value="InterPro"/>
</dbReference>
<dbReference type="PANTHER" id="PTHR42781:SF4">
    <property type="entry name" value="SPERMIDINE_PUTRESCINE IMPORT ATP-BINDING PROTEIN POTA"/>
    <property type="match status" value="1"/>
</dbReference>
<reference evidence="5 6" key="1">
    <citation type="submission" date="2019-07" db="EMBL/GenBank/DDBJ databases">
        <title>Whole genome shotgun sequence of Meiothermus hypogaeus NBRC 106114.</title>
        <authorList>
            <person name="Hosoyama A."/>
            <person name="Uohara A."/>
            <person name="Ohji S."/>
            <person name="Ichikawa N."/>
        </authorList>
    </citation>
    <scope>NUCLEOTIDE SEQUENCE [LARGE SCALE GENOMIC DNA]</scope>
    <source>
        <strain evidence="5 6">NBRC 106114</strain>
    </source>
</reference>
<dbReference type="GO" id="GO:0005524">
    <property type="term" value="F:ATP binding"/>
    <property type="evidence" value="ECO:0007669"/>
    <property type="project" value="UniProtKB-KW"/>
</dbReference>
<dbReference type="AlphaFoldDB" id="A0A511R3S0"/>
<dbReference type="Proteomes" id="UP000321197">
    <property type="component" value="Unassembled WGS sequence"/>
</dbReference>
<comment type="caution">
    <text evidence="5">The sequence shown here is derived from an EMBL/GenBank/DDBJ whole genome shotgun (WGS) entry which is preliminary data.</text>
</comment>
<dbReference type="Gene3D" id="3.40.50.300">
    <property type="entry name" value="P-loop containing nucleotide triphosphate hydrolases"/>
    <property type="match status" value="1"/>
</dbReference>
<protein>
    <submittedName>
        <fullName evidence="5">ABC transporter ATP-binding protein</fullName>
    </submittedName>
</protein>
<evidence type="ECO:0000256" key="1">
    <source>
        <dbReference type="ARBA" id="ARBA00022448"/>
    </source>
</evidence>
<proteinExistence type="predicted"/>
<keyword evidence="3 5" id="KW-0067">ATP-binding</keyword>
<keyword evidence="1" id="KW-0813">Transport</keyword>
<dbReference type="FunFam" id="3.40.50.300:FF:000425">
    <property type="entry name" value="Probable ABC transporter, ATP-binding subunit"/>
    <property type="match status" value="1"/>
</dbReference>
<dbReference type="PROSITE" id="PS00211">
    <property type="entry name" value="ABC_TRANSPORTER_1"/>
    <property type="match status" value="1"/>
</dbReference>
<dbReference type="InterPro" id="IPR017871">
    <property type="entry name" value="ABC_transporter-like_CS"/>
</dbReference>
<evidence type="ECO:0000259" key="4">
    <source>
        <dbReference type="PROSITE" id="PS50893"/>
    </source>
</evidence>
<dbReference type="SMART" id="SM00382">
    <property type="entry name" value="AAA"/>
    <property type="match status" value="1"/>
</dbReference>
<dbReference type="SUPFAM" id="SSF52540">
    <property type="entry name" value="P-loop containing nucleoside triphosphate hydrolases"/>
    <property type="match status" value="1"/>
</dbReference>
<organism evidence="5 6">
    <name type="scientific">Meiothermus hypogaeus NBRC 106114</name>
    <dbReference type="NCBI Taxonomy" id="1227553"/>
    <lineage>
        <taxon>Bacteria</taxon>
        <taxon>Thermotogati</taxon>
        <taxon>Deinococcota</taxon>
        <taxon>Deinococci</taxon>
        <taxon>Thermales</taxon>
        <taxon>Thermaceae</taxon>
        <taxon>Meiothermus</taxon>
    </lineage>
</organism>
<dbReference type="PROSITE" id="PS50893">
    <property type="entry name" value="ABC_TRANSPORTER_2"/>
    <property type="match status" value="1"/>
</dbReference>
<evidence type="ECO:0000313" key="5">
    <source>
        <dbReference type="EMBL" id="GEM84215.1"/>
    </source>
</evidence>
<sequence length="344" mass="38605">MQYPKAMLRLTGLQKTYPGFALSVTLEVRPGQTLALLGPSGSGKSTLLRLVAGLEVPDSGQVWLDETELTPLPSEARQVGFVFQDYALFPHLSVSENIAFGLREARWDNASIRKRVDELLDLTHLFPHAHKRPEQLSGGERQRVALARALAHRPQVLLLDEPLGALDLKLRQELLLELRAILRQTAVPTIVVTHDQSEAFVIAHQVTLLREGTIVQQGTPEQLFNRPKNRWVATFLGHRNVFTTEQSRQMGLPARPHLLPQEALMLGEGEEARVQERIFKGFTVALELAWRGQRLYLEGPEPGLHPGDTARIRVDWSKVVPLEEEGEKNELRELLGTQTTSIKP</sequence>
<feature type="domain" description="ABC transporter" evidence="4">
    <location>
        <begin position="8"/>
        <end position="236"/>
    </location>
</feature>
<evidence type="ECO:0000256" key="3">
    <source>
        <dbReference type="ARBA" id="ARBA00022840"/>
    </source>
</evidence>
<dbReference type="InterPro" id="IPR050093">
    <property type="entry name" value="ABC_SmlMolc_Importer"/>
</dbReference>
<evidence type="ECO:0000256" key="2">
    <source>
        <dbReference type="ARBA" id="ARBA00022741"/>
    </source>
</evidence>
<dbReference type="InterPro" id="IPR027417">
    <property type="entry name" value="P-loop_NTPase"/>
</dbReference>
<dbReference type="Pfam" id="PF00005">
    <property type="entry name" value="ABC_tran"/>
    <property type="match status" value="1"/>
</dbReference>
<dbReference type="PANTHER" id="PTHR42781">
    <property type="entry name" value="SPERMIDINE/PUTRESCINE IMPORT ATP-BINDING PROTEIN POTA"/>
    <property type="match status" value="1"/>
</dbReference>
<keyword evidence="2" id="KW-0547">Nucleotide-binding</keyword>